<keyword evidence="2" id="KW-1185">Reference proteome</keyword>
<dbReference type="EMBL" id="JASJQH010006973">
    <property type="protein sequence ID" value="KAK9721638.1"/>
    <property type="molecule type" value="Genomic_DNA"/>
</dbReference>
<comment type="caution">
    <text evidence="1">The sequence shown here is derived from an EMBL/GenBank/DDBJ whole genome shotgun (WGS) entry which is preliminary data.</text>
</comment>
<protein>
    <submittedName>
        <fullName evidence="1">Uncharacterized protein</fullName>
    </submittedName>
</protein>
<reference evidence="1 2" key="1">
    <citation type="submission" date="2023-04" db="EMBL/GenBank/DDBJ databases">
        <title>Genome of Basidiobolus ranarum AG-B5.</title>
        <authorList>
            <person name="Stajich J.E."/>
            <person name="Carter-House D."/>
            <person name="Gryganskyi A."/>
        </authorList>
    </citation>
    <scope>NUCLEOTIDE SEQUENCE [LARGE SCALE GENOMIC DNA]</scope>
    <source>
        <strain evidence="1 2">AG-B5</strain>
    </source>
</reference>
<name>A0ABR2W704_9FUNG</name>
<gene>
    <name evidence="1" type="ORF">K7432_003265</name>
</gene>
<sequence>MILSPDKSLTPLETCHSTLYTPSTEAPLMSWEKIQGNPVLQVEYIRISETQTVPKSHVLKNLRQMGAILFNNHFSTNTCLHIIDKEGNSDQFWVHDFYFVQDSRILWDLTRKSTPPTSPTVEEYPHDLALSSNAISGINHVNLNVSYVECFAELLQWIYTRDDDTWLRSLNNDNFEKAMENVALLRLSQDAYYVLARYYEDI</sequence>
<dbReference type="Proteomes" id="UP001479436">
    <property type="component" value="Unassembled WGS sequence"/>
</dbReference>
<evidence type="ECO:0000313" key="1">
    <source>
        <dbReference type="EMBL" id="KAK9721638.1"/>
    </source>
</evidence>
<accession>A0ABR2W704</accession>
<proteinExistence type="predicted"/>
<organism evidence="1 2">
    <name type="scientific">Basidiobolus ranarum</name>
    <dbReference type="NCBI Taxonomy" id="34480"/>
    <lineage>
        <taxon>Eukaryota</taxon>
        <taxon>Fungi</taxon>
        <taxon>Fungi incertae sedis</taxon>
        <taxon>Zoopagomycota</taxon>
        <taxon>Entomophthoromycotina</taxon>
        <taxon>Basidiobolomycetes</taxon>
        <taxon>Basidiobolales</taxon>
        <taxon>Basidiobolaceae</taxon>
        <taxon>Basidiobolus</taxon>
    </lineage>
</organism>
<evidence type="ECO:0000313" key="2">
    <source>
        <dbReference type="Proteomes" id="UP001479436"/>
    </source>
</evidence>